<name>A0A401QIN8_SCYTO</name>
<protein>
    <submittedName>
        <fullName evidence="2">Uncharacterized protein</fullName>
    </submittedName>
</protein>
<evidence type="ECO:0000313" key="2">
    <source>
        <dbReference type="EMBL" id="GCB85232.1"/>
    </source>
</evidence>
<dbReference type="AlphaFoldDB" id="A0A401QIN8"/>
<organism evidence="2 3">
    <name type="scientific">Scyliorhinus torazame</name>
    <name type="common">Cloudy catshark</name>
    <name type="synonym">Catulus torazame</name>
    <dbReference type="NCBI Taxonomy" id="75743"/>
    <lineage>
        <taxon>Eukaryota</taxon>
        <taxon>Metazoa</taxon>
        <taxon>Chordata</taxon>
        <taxon>Craniata</taxon>
        <taxon>Vertebrata</taxon>
        <taxon>Chondrichthyes</taxon>
        <taxon>Elasmobranchii</taxon>
        <taxon>Galeomorphii</taxon>
        <taxon>Galeoidea</taxon>
        <taxon>Carcharhiniformes</taxon>
        <taxon>Scyliorhinidae</taxon>
        <taxon>Scyliorhinus</taxon>
    </lineage>
</organism>
<dbReference type="Proteomes" id="UP000288216">
    <property type="component" value="Unassembled WGS sequence"/>
</dbReference>
<comment type="caution">
    <text evidence="2">The sequence shown here is derived from an EMBL/GenBank/DDBJ whole genome shotgun (WGS) entry which is preliminary data.</text>
</comment>
<evidence type="ECO:0000256" key="1">
    <source>
        <dbReference type="SAM" id="MobiDB-lite"/>
    </source>
</evidence>
<accession>A0A401QIN8</accession>
<gene>
    <name evidence="2" type="ORF">scyTo_0025813</name>
</gene>
<reference evidence="2 3" key="1">
    <citation type="journal article" date="2018" name="Nat. Ecol. Evol.">
        <title>Shark genomes provide insights into elasmobranch evolution and the origin of vertebrates.</title>
        <authorList>
            <person name="Hara Y"/>
            <person name="Yamaguchi K"/>
            <person name="Onimaru K"/>
            <person name="Kadota M"/>
            <person name="Koyanagi M"/>
            <person name="Keeley SD"/>
            <person name="Tatsumi K"/>
            <person name="Tanaka K"/>
            <person name="Motone F"/>
            <person name="Kageyama Y"/>
            <person name="Nozu R"/>
            <person name="Adachi N"/>
            <person name="Nishimura O"/>
            <person name="Nakagawa R"/>
            <person name="Tanegashima C"/>
            <person name="Kiyatake I"/>
            <person name="Matsumoto R"/>
            <person name="Murakumo K"/>
            <person name="Nishida K"/>
            <person name="Terakita A"/>
            <person name="Kuratani S"/>
            <person name="Sato K"/>
            <person name="Hyodo S Kuraku.S."/>
        </authorList>
    </citation>
    <scope>NUCLEOTIDE SEQUENCE [LARGE SCALE GENOMIC DNA]</scope>
</reference>
<feature type="compositionally biased region" description="Basic and acidic residues" evidence="1">
    <location>
        <begin position="1"/>
        <end position="31"/>
    </location>
</feature>
<feature type="compositionally biased region" description="Acidic residues" evidence="1">
    <location>
        <begin position="32"/>
        <end position="55"/>
    </location>
</feature>
<feature type="non-terminal residue" evidence="2">
    <location>
        <position position="1"/>
    </location>
</feature>
<feature type="region of interest" description="Disordered" evidence="1">
    <location>
        <begin position="1"/>
        <end position="55"/>
    </location>
</feature>
<evidence type="ECO:0000313" key="3">
    <source>
        <dbReference type="Proteomes" id="UP000288216"/>
    </source>
</evidence>
<proteinExistence type="predicted"/>
<dbReference type="EMBL" id="BFAA01129840">
    <property type="protein sequence ID" value="GCB85232.1"/>
    <property type="molecule type" value="Genomic_DNA"/>
</dbReference>
<keyword evidence="3" id="KW-1185">Reference proteome</keyword>
<sequence length="55" mass="6267">HSPNEDQKGSNRKASETEKEYGDGGYDKGEDKNEEDEEEQDEYDVYEDGGDACFK</sequence>